<feature type="signal peptide" evidence="4">
    <location>
        <begin position="1"/>
        <end position="19"/>
    </location>
</feature>
<dbReference type="CDD" id="cd09019">
    <property type="entry name" value="galactose_mutarotase_like"/>
    <property type="match status" value="1"/>
</dbReference>
<dbReference type="GO" id="GO:0007064">
    <property type="term" value="P:mitotic sister chromatid cohesion"/>
    <property type="evidence" value="ECO:0007669"/>
    <property type="project" value="InterPro"/>
</dbReference>
<feature type="chain" id="PRO_5008266362" evidence="4">
    <location>
        <begin position="20"/>
        <end position="526"/>
    </location>
</feature>
<dbReference type="PANTHER" id="PTHR10091">
    <property type="entry name" value="ALDOSE-1-EPIMERASE"/>
    <property type="match status" value="1"/>
</dbReference>
<dbReference type="Proteomes" id="UP000078576">
    <property type="component" value="Unassembled WGS sequence"/>
</dbReference>
<dbReference type="GO" id="GO:0006006">
    <property type="term" value="P:glucose metabolic process"/>
    <property type="evidence" value="ECO:0007669"/>
    <property type="project" value="TreeGrafter"/>
</dbReference>
<dbReference type="InterPro" id="IPR014718">
    <property type="entry name" value="GH-type_carb-bd"/>
</dbReference>
<dbReference type="InterPro" id="IPR011013">
    <property type="entry name" value="Gal_mutarotase_sf_dom"/>
</dbReference>
<name>A0A194VBY9_CYTMA</name>
<keyword evidence="6" id="KW-1185">Reference proteome</keyword>
<keyword evidence="3" id="KW-0119">Carbohydrate metabolism</keyword>
<dbReference type="Gene3D" id="2.70.98.10">
    <property type="match status" value="1"/>
</dbReference>
<dbReference type="PANTHER" id="PTHR10091:SF6">
    <property type="entry name" value="1-EPIMERASE, PUTATIVE (AFU_ORTHOLOGUE AFUA_3G13240)-RELATED"/>
    <property type="match status" value="1"/>
</dbReference>
<dbReference type="GO" id="GO:0031390">
    <property type="term" value="C:Ctf18 RFC-like complex"/>
    <property type="evidence" value="ECO:0007669"/>
    <property type="project" value="InterPro"/>
</dbReference>
<dbReference type="InterPro" id="IPR008183">
    <property type="entry name" value="Aldose_1/G6P_1-epimerase"/>
</dbReference>
<keyword evidence="4" id="KW-0732">Signal</keyword>
<comment type="similarity">
    <text evidence="1">Belongs to the aldose epimerase family.</text>
</comment>
<dbReference type="Pfam" id="PF09696">
    <property type="entry name" value="Ctf8"/>
    <property type="match status" value="1"/>
</dbReference>
<evidence type="ECO:0000313" key="5">
    <source>
        <dbReference type="EMBL" id="KUI61409.1"/>
    </source>
</evidence>
<evidence type="ECO:0000256" key="1">
    <source>
        <dbReference type="ARBA" id="ARBA00006206"/>
    </source>
</evidence>
<dbReference type="InterPro" id="IPR018607">
    <property type="entry name" value="Ctf8"/>
</dbReference>
<dbReference type="AlphaFoldDB" id="A0A194VBY9"/>
<dbReference type="EMBL" id="KN714776">
    <property type="protein sequence ID" value="KUI61409.1"/>
    <property type="molecule type" value="Genomic_DNA"/>
</dbReference>
<accession>A0A194VBY9</accession>
<evidence type="ECO:0000256" key="2">
    <source>
        <dbReference type="ARBA" id="ARBA00023235"/>
    </source>
</evidence>
<evidence type="ECO:0000256" key="3">
    <source>
        <dbReference type="ARBA" id="ARBA00023277"/>
    </source>
</evidence>
<evidence type="ECO:0000313" key="6">
    <source>
        <dbReference type="Proteomes" id="UP000078576"/>
    </source>
</evidence>
<protein>
    <submittedName>
        <fullName evidence="5">Aldose 1-epimerase</fullName>
    </submittedName>
</protein>
<reference evidence="6" key="1">
    <citation type="submission" date="2014-12" db="EMBL/GenBank/DDBJ databases">
        <title>Genome Sequence of Valsa Canker Pathogens Uncovers a Specific Adaption of Colonization on Woody Bark.</title>
        <authorList>
            <person name="Yin Z."/>
            <person name="Liu H."/>
            <person name="Gao X."/>
            <person name="Li Z."/>
            <person name="Song N."/>
            <person name="Ke X."/>
            <person name="Dai Q."/>
            <person name="Wu Y."/>
            <person name="Sun Y."/>
            <person name="Xu J.-R."/>
            <person name="Kang Z.K."/>
            <person name="Wang L."/>
            <person name="Huang L."/>
        </authorList>
    </citation>
    <scope>NUCLEOTIDE SEQUENCE [LARGE SCALE GENOMIC DNA]</scope>
    <source>
        <strain evidence="6">SXYL134</strain>
    </source>
</reference>
<evidence type="ECO:0000256" key="4">
    <source>
        <dbReference type="SAM" id="SignalP"/>
    </source>
</evidence>
<dbReference type="OrthoDB" id="274691at2759"/>
<dbReference type="STRING" id="694573.A0A194VBY9"/>
<dbReference type="GO" id="GO:0004034">
    <property type="term" value="F:aldose 1-epimerase activity"/>
    <property type="evidence" value="ECO:0007669"/>
    <property type="project" value="TreeGrafter"/>
</dbReference>
<dbReference type="FunFam" id="2.70.98.10:FF:000014">
    <property type="entry name" value="Aldose 1-epimerase, putative"/>
    <property type="match status" value="1"/>
</dbReference>
<dbReference type="SUPFAM" id="SSF74650">
    <property type="entry name" value="Galactose mutarotase-like"/>
    <property type="match status" value="1"/>
</dbReference>
<gene>
    <name evidence="5" type="ORF">VP1G_08584</name>
</gene>
<dbReference type="Pfam" id="PF01263">
    <property type="entry name" value="Aldose_epim"/>
    <property type="match status" value="1"/>
</dbReference>
<sequence>MIPTLLPWVAATLLPVVSSQPTTSGPDEDGKYWLYGEGISAAFIPYGASISNLVIKDQYGIQRDIVGGYDNASYYSVDPVHPHFGSVPGRYANRIKNSTFEVDGVTYHVLPNENPTAEAPDGADTLHGGPDGWDWRNFTVESYSSNSITFSLFDPDGKEGFPGDVVSYITYTLGNMTWDFKMVAVSLTKATPIMLSSHTYWNLDGFANNETGTVLNHSFYSPYSGQRVATDSILIPTGEIAANQPGSVNDFWSAPKQIGANISSPDLLNNCGYNCTGYDTCYLINRAQTGPYDWRADGGFVARLQSPWSGIQVDVYTDQDAFQLYSCNSMNGSMPLKTTQGLTDDPDRPRTIPQHGCVVMEVEDWIDGINQPEWQRGKKQVYGPGDDPYVLQASYRFSINGTVTPLPLPQLLQTPSGLALLELQGTFNTPVPDGSDDTVPIGRLDFPDYKPDSITFDPSSTAWMKRVYMYVGQHQRLTGEVKKLPKALGVVRRRKGGEMGTDELEIVEIVKHKIVFSSRPEPVGSA</sequence>
<proteinExistence type="inferred from homology"/>
<keyword evidence="2" id="KW-0413">Isomerase</keyword>
<organism evidence="5 6">
    <name type="scientific">Cytospora mali</name>
    <name type="common">Apple Valsa canker fungus</name>
    <name type="synonym">Valsa mali</name>
    <dbReference type="NCBI Taxonomy" id="578113"/>
    <lineage>
        <taxon>Eukaryota</taxon>
        <taxon>Fungi</taxon>
        <taxon>Dikarya</taxon>
        <taxon>Ascomycota</taxon>
        <taxon>Pezizomycotina</taxon>
        <taxon>Sordariomycetes</taxon>
        <taxon>Sordariomycetidae</taxon>
        <taxon>Diaporthales</taxon>
        <taxon>Cytosporaceae</taxon>
        <taxon>Cytospora</taxon>
    </lineage>
</organism>
<dbReference type="InterPro" id="IPR047215">
    <property type="entry name" value="Galactose_mutarotase-like"/>
</dbReference>
<dbReference type="GO" id="GO:0033499">
    <property type="term" value="P:galactose catabolic process via UDP-galactose, Leloir pathway"/>
    <property type="evidence" value="ECO:0007669"/>
    <property type="project" value="TreeGrafter"/>
</dbReference>
<dbReference type="GO" id="GO:0030246">
    <property type="term" value="F:carbohydrate binding"/>
    <property type="evidence" value="ECO:0007669"/>
    <property type="project" value="InterPro"/>
</dbReference>